<dbReference type="Pfam" id="PF19269">
    <property type="entry name" value="Anticodon_2"/>
    <property type="match status" value="1"/>
</dbReference>
<evidence type="ECO:0000313" key="14">
    <source>
        <dbReference type="EMBL" id="KZT68859.1"/>
    </source>
</evidence>
<dbReference type="Proteomes" id="UP000076727">
    <property type="component" value="Unassembled WGS sequence"/>
</dbReference>
<dbReference type="Gene3D" id="3.40.50.620">
    <property type="entry name" value="HUPs"/>
    <property type="match status" value="1"/>
</dbReference>
<evidence type="ECO:0000256" key="9">
    <source>
        <dbReference type="ARBA" id="ARBA00030865"/>
    </source>
</evidence>
<dbReference type="Gene3D" id="1.10.10.350">
    <property type="match status" value="1"/>
</dbReference>
<dbReference type="CDD" id="cd00808">
    <property type="entry name" value="GluRS_core"/>
    <property type="match status" value="1"/>
</dbReference>
<evidence type="ECO:0000256" key="5">
    <source>
        <dbReference type="ARBA" id="ARBA00022741"/>
    </source>
</evidence>
<dbReference type="SUPFAM" id="SSF52374">
    <property type="entry name" value="Nucleotidylyl transferase"/>
    <property type="match status" value="1"/>
</dbReference>
<comment type="similarity">
    <text evidence="2">Belongs to the class-I aminoacyl-tRNA synthetase family. Glutamate--tRNA ligase type 1 subfamily.</text>
</comment>
<dbReference type="InterPro" id="IPR001412">
    <property type="entry name" value="aa-tRNA-synth_I_CS"/>
</dbReference>
<dbReference type="GO" id="GO:0000049">
    <property type="term" value="F:tRNA binding"/>
    <property type="evidence" value="ECO:0007669"/>
    <property type="project" value="InterPro"/>
</dbReference>
<evidence type="ECO:0000256" key="4">
    <source>
        <dbReference type="ARBA" id="ARBA00022598"/>
    </source>
</evidence>
<keyword evidence="5 11" id="KW-0547">Nucleotide-binding</keyword>
<keyword evidence="7 11" id="KW-0648">Protein biosynthesis</keyword>
<evidence type="ECO:0000256" key="1">
    <source>
        <dbReference type="ARBA" id="ARBA00004173"/>
    </source>
</evidence>
<reference evidence="14 15" key="1">
    <citation type="journal article" date="2016" name="Mol. Biol. Evol.">
        <title>Comparative Genomics of Early-Diverging Mushroom-Forming Fungi Provides Insights into the Origins of Lignocellulose Decay Capabilities.</title>
        <authorList>
            <person name="Nagy L.G."/>
            <person name="Riley R."/>
            <person name="Tritt A."/>
            <person name="Adam C."/>
            <person name="Daum C."/>
            <person name="Floudas D."/>
            <person name="Sun H."/>
            <person name="Yadav J.S."/>
            <person name="Pangilinan J."/>
            <person name="Larsson K.H."/>
            <person name="Matsuura K."/>
            <person name="Barry K."/>
            <person name="Labutti K."/>
            <person name="Kuo R."/>
            <person name="Ohm R.A."/>
            <person name="Bhattacharya S.S."/>
            <person name="Shirouzu T."/>
            <person name="Yoshinaga Y."/>
            <person name="Martin F.M."/>
            <person name="Grigoriev I.V."/>
            <person name="Hibbett D.S."/>
        </authorList>
    </citation>
    <scope>NUCLEOTIDE SEQUENCE [LARGE SCALE GENOMIC DNA]</scope>
    <source>
        <strain evidence="14 15">L-15889</strain>
    </source>
</reference>
<evidence type="ECO:0000259" key="12">
    <source>
        <dbReference type="Pfam" id="PF00749"/>
    </source>
</evidence>
<dbReference type="PROSITE" id="PS00178">
    <property type="entry name" value="AA_TRNA_LIGASE_I"/>
    <property type="match status" value="1"/>
</dbReference>
<evidence type="ECO:0000256" key="3">
    <source>
        <dbReference type="ARBA" id="ARBA00012835"/>
    </source>
</evidence>
<evidence type="ECO:0000256" key="8">
    <source>
        <dbReference type="ARBA" id="ARBA00023146"/>
    </source>
</evidence>
<dbReference type="FunFam" id="3.40.50.620:FF:000045">
    <property type="entry name" value="Glutamate--tRNA ligase, mitochondrial"/>
    <property type="match status" value="1"/>
</dbReference>
<dbReference type="InterPro" id="IPR020751">
    <property type="entry name" value="aa-tRNA-synth_I_codon-bd_sub2"/>
</dbReference>
<evidence type="ECO:0000256" key="11">
    <source>
        <dbReference type="RuleBase" id="RU363037"/>
    </source>
</evidence>
<dbReference type="InterPro" id="IPR000924">
    <property type="entry name" value="Glu/Gln-tRNA-synth"/>
</dbReference>
<dbReference type="GO" id="GO:0005524">
    <property type="term" value="F:ATP binding"/>
    <property type="evidence" value="ECO:0007669"/>
    <property type="project" value="UniProtKB-KW"/>
</dbReference>
<dbReference type="OrthoDB" id="428822at2759"/>
<keyword evidence="6 11" id="KW-0067">ATP-binding</keyword>
<keyword evidence="15" id="KW-1185">Reference proteome</keyword>
<keyword evidence="8 11" id="KW-0030">Aminoacyl-tRNA synthetase</keyword>
<dbReference type="GO" id="GO:0005739">
    <property type="term" value="C:mitochondrion"/>
    <property type="evidence" value="ECO:0007669"/>
    <property type="project" value="UniProtKB-SubCell"/>
</dbReference>
<feature type="domain" description="Aminoacyl-tRNA synthetase class I anticodon-binding" evidence="13">
    <location>
        <begin position="357"/>
        <end position="503"/>
    </location>
</feature>
<dbReference type="AlphaFoldDB" id="A0A165Q0M2"/>
<dbReference type="PRINTS" id="PR00987">
    <property type="entry name" value="TRNASYNTHGLU"/>
</dbReference>
<dbReference type="InterPro" id="IPR020058">
    <property type="entry name" value="Glu/Gln-tRNA-synth_Ib_cat-dom"/>
</dbReference>
<dbReference type="InterPro" id="IPR049940">
    <property type="entry name" value="GluQ/Sye"/>
</dbReference>
<evidence type="ECO:0000256" key="10">
    <source>
        <dbReference type="ARBA" id="ARBA00072917"/>
    </source>
</evidence>
<evidence type="ECO:0000256" key="2">
    <source>
        <dbReference type="ARBA" id="ARBA00007894"/>
    </source>
</evidence>
<dbReference type="InterPro" id="IPR008925">
    <property type="entry name" value="aa_tRNA-synth_I_cd-bd_sf"/>
</dbReference>
<proteinExistence type="inferred from homology"/>
<evidence type="ECO:0000256" key="6">
    <source>
        <dbReference type="ARBA" id="ARBA00022840"/>
    </source>
</evidence>
<dbReference type="PANTHER" id="PTHR43311:SF2">
    <property type="entry name" value="GLUTAMATE--TRNA LIGASE, MITOCHONDRIAL-RELATED"/>
    <property type="match status" value="1"/>
</dbReference>
<name>A0A165Q0M2_9APHY</name>
<gene>
    <name evidence="14" type="ORF">DAEQUDRAFT_711381</name>
</gene>
<dbReference type="STRING" id="1314783.A0A165Q0M2"/>
<evidence type="ECO:0000313" key="15">
    <source>
        <dbReference type="Proteomes" id="UP000076727"/>
    </source>
</evidence>
<evidence type="ECO:0000259" key="13">
    <source>
        <dbReference type="Pfam" id="PF19269"/>
    </source>
</evidence>
<accession>A0A165Q0M2</accession>
<dbReference type="InterPro" id="IPR045462">
    <property type="entry name" value="aa-tRNA-synth_I_cd-bd"/>
</dbReference>
<dbReference type="NCBIfam" id="TIGR00464">
    <property type="entry name" value="gltX_bact"/>
    <property type="match status" value="1"/>
</dbReference>
<dbReference type="SUPFAM" id="SSF48163">
    <property type="entry name" value="An anticodon-binding domain of class I aminoacyl-tRNA synthetases"/>
    <property type="match status" value="1"/>
</dbReference>
<dbReference type="InterPro" id="IPR033910">
    <property type="entry name" value="GluRS_core"/>
</dbReference>
<dbReference type="GO" id="GO:0004818">
    <property type="term" value="F:glutamate-tRNA ligase activity"/>
    <property type="evidence" value="ECO:0007669"/>
    <property type="project" value="UniProtKB-EC"/>
</dbReference>
<keyword evidence="4 11" id="KW-0436">Ligase</keyword>
<dbReference type="InterPro" id="IPR004527">
    <property type="entry name" value="Glu-tRNA-ligase_bac/mito"/>
</dbReference>
<dbReference type="EC" id="6.1.1.17" evidence="3"/>
<dbReference type="HAMAP" id="MF_00022">
    <property type="entry name" value="Glu_tRNA_synth_type1"/>
    <property type="match status" value="1"/>
</dbReference>
<evidence type="ECO:0000256" key="7">
    <source>
        <dbReference type="ARBA" id="ARBA00022917"/>
    </source>
</evidence>
<dbReference type="Pfam" id="PF00749">
    <property type="entry name" value="tRNA-synt_1c"/>
    <property type="match status" value="1"/>
</dbReference>
<comment type="subcellular location">
    <subcellularLocation>
        <location evidence="1">Mitochondrion</location>
    </subcellularLocation>
</comment>
<protein>
    <recommendedName>
        <fullName evidence="10">Glutamate--tRNA ligase, mitochondrial</fullName>
        <ecNumber evidence="3">6.1.1.17</ecNumber>
    </recommendedName>
    <alternativeName>
        <fullName evidence="9">Glutamyl-tRNA synthetase</fullName>
    </alternativeName>
</protein>
<dbReference type="GO" id="GO:0006424">
    <property type="term" value="P:glutamyl-tRNA aminoacylation"/>
    <property type="evidence" value="ECO:0007669"/>
    <property type="project" value="InterPro"/>
</dbReference>
<organism evidence="14 15">
    <name type="scientific">Daedalea quercina L-15889</name>
    <dbReference type="NCBI Taxonomy" id="1314783"/>
    <lineage>
        <taxon>Eukaryota</taxon>
        <taxon>Fungi</taxon>
        <taxon>Dikarya</taxon>
        <taxon>Basidiomycota</taxon>
        <taxon>Agaricomycotina</taxon>
        <taxon>Agaricomycetes</taxon>
        <taxon>Polyporales</taxon>
        <taxon>Fomitopsis</taxon>
    </lineage>
</organism>
<dbReference type="EMBL" id="KV429063">
    <property type="protein sequence ID" value="KZT68859.1"/>
    <property type="molecule type" value="Genomic_DNA"/>
</dbReference>
<dbReference type="InterPro" id="IPR014729">
    <property type="entry name" value="Rossmann-like_a/b/a_fold"/>
</dbReference>
<sequence length="509" mass="57029">MVLLRFAPSPTGALHLGGLRTALYNYLYARKLGGRWILRIEDTDATRTVPGAVDGIREALEWAGLDYDYGPGKQGPHAPYFQSERLDLYHHYAGKLLESGHAYRCFCSPDTLAAKREKLARSGSSFTYDKTCLNLTEEEVARRTRAGETSIIRLNDSRLPTRPTPSDLIFKHLRDAHASLPTDPVLLKSDLFPTYHLASVVDDHRMGITHVLRGEEWLPSLPLHLDLYACLGLEPPQFAHLPLLLNLDGSKMSKRKGDVQVMDYKHRGWEPAAILNWLALAGWGVTHDASPSDASSSAKNHAPDSTTVMSLQEMIREFDLTLLTHRRSVLDPLKLEYLNKHHLMQKIASSDGLTELAERIHTHVKDAFPHSSHTSVDYIKDAIGVMQSRLICLTDLPVQGSYLFVDPDYLTDEACRMSKAFSHETYDKVLLTLSEHLADADTPWSESTVSAIVYDKMRESGLKPKQYMTMLRHAVTASEAGPGVTAIIHLLGRERVLERLHKARTTLMA</sequence>
<dbReference type="PANTHER" id="PTHR43311">
    <property type="entry name" value="GLUTAMATE--TRNA LIGASE"/>
    <property type="match status" value="1"/>
</dbReference>
<feature type="domain" description="Glutamyl/glutaminyl-tRNA synthetase class Ib catalytic" evidence="12">
    <location>
        <begin position="2"/>
        <end position="331"/>
    </location>
</feature>
<dbReference type="GO" id="GO:0008270">
    <property type="term" value="F:zinc ion binding"/>
    <property type="evidence" value="ECO:0007669"/>
    <property type="project" value="InterPro"/>
</dbReference>